<dbReference type="Pfam" id="PF02913">
    <property type="entry name" value="FAD-oxidase_C"/>
    <property type="match status" value="1"/>
</dbReference>
<dbReference type="GO" id="GO:0071949">
    <property type="term" value="F:FAD binding"/>
    <property type="evidence" value="ECO:0007669"/>
    <property type="project" value="InterPro"/>
</dbReference>
<dbReference type="SUPFAM" id="SSF56176">
    <property type="entry name" value="FAD-binding/transporter-associated domain-like"/>
    <property type="match status" value="1"/>
</dbReference>
<dbReference type="Gene3D" id="3.30.300.330">
    <property type="match status" value="1"/>
</dbReference>
<dbReference type="PANTHER" id="PTHR46568">
    <property type="entry name" value="ALKYLDIHYDROXYACETONEPHOSPHATE SYNTHASE, PEROXISOMAL"/>
    <property type="match status" value="1"/>
</dbReference>
<sequence length="633" mass="71222">MALDPMTVTFPQESVKVERQVTFIKVQRVFAGKLERRETAQGFRKEGSLIGRELRLRQEVLKWNGWGFRDSKFEFDGDGVGSFKGTRYLLSGMLPHLRGFAESIEGFRVEDKLPSQPEIPSESLPKPVTHDEFFREIHHSGISFSLDGQDRLFRAHGHTLQEIFTLRTGLFARIPDIVIWPGCHKDVVKIVEAADRHNVCIIPFGGKYQFGCGTSVTNGLECPKEETRMIVSLDMSQMNKVLWIDEKNMTAHIEAGIVGVDLEEKLAKYGLCTGHEPDSCEFSSLGGWIATRASGMKKNVYGNIEDMLVHVKMVTPKGVMEKNCQVPRMSTGPDVHHLILGSEGILGVITEVTLRVRPIPPCRTYGSVVFSNFDDGVNFMREVARQRCAPASIRLMDNAQFKFGASLRPPPSSMWASLVDSLKKFYLTRLKGYDLDQLAILTLLCEGTQEEVAAQEKRVYKIASQFGGLAGGEENGQRGYMLTFAIAYLRDLALDHHCIAESFETTVPWDRVHDLCRNVKERIRQECKAHGVKNEPYLTCRVTQLYDTGACIYFYFGFFYKGLPDPVHVYEAIESAAREEIIAHGGSLSHHHGVGKIRKKWMKSTISDTGYDTLRAVKNSLDPRNVFGSKNLL</sequence>
<dbReference type="SUPFAM" id="SSF55103">
    <property type="entry name" value="FAD-linked oxidases, C-terminal domain"/>
    <property type="match status" value="1"/>
</dbReference>
<keyword evidence="13 18" id="KW-0576">Peroxisome</keyword>
<evidence type="ECO:0000259" key="19">
    <source>
        <dbReference type="PROSITE" id="PS51387"/>
    </source>
</evidence>
<comment type="subunit">
    <text evidence="6 18">Homodimer.</text>
</comment>
<feature type="site" description="Important for enzyme activity" evidence="17">
    <location>
        <position position="394"/>
    </location>
</feature>
<keyword evidence="12 18" id="KW-0443">Lipid metabolism</keyword>
<comment type="cofactor">
    <cofactor evidence="1 16 18">
        <name>FAD</name>
        <dbReference type="ChEBI" id="CHEBI:57692"/>
    </cofactor>
</comment>
<dbReference type="Gene3D" id="3.30.160.650">
    <property type="match status" value="1"/>
</dbReference>
<evidence type="ECO:0000256" key="5">
    <source>
        <dbReference type="ARBA" id="ARBA00008000"/>
    </source>
</evidence>
<protein>
    <recommendedName>
        <fullName evidence="7 18">Alkylglycerone-phosphate synthase</fullName>
        <shortName evidence="18">Alkyl-DHAP synthase</shortName>
        <ecNumber evidence="7 18">2.5.1.26</ecNumber>
    </recommendedName>
</protein>
<dbReference type="Pfam" id="PF01565">
    <property type="entry name" value="FAD_binding_4"/>
    <property type="match status" value="1"/>
</dbReference>
<dbReference type="InterPro" id="IPR036318">
    <property type="entry name" value="FAD-bd_PCMH-like_sf"/>
</dbReference>
<evidence type="ECO:0000256" key="12">
    <source>
        <dbReference type="ARBA" id="ARBA00023098"/>
    </source>
</evidence>
<feature type="active site" description="Proton donor/acceptor" evidence="14">
    <location>
        <position position="553"/>
    </location>
</feature>
<comment type="similarity">
    <text evidence="5 18">Belongs to the FAD-binding oxidoreductase/transferase type 4 family.</text>
</comment>
<dbReference type="PANTHER" id="PTHR46568:SF1">
    <property type="entry name" value="ALKYLDIHYDROXYACETONEPHOSPHATE SYNTHASE, PEROXISOMAL"/>
    <property type="match status" value="1"/>
</dbReference>
<dbReference type="Proteomes" id="UP001152320">
    <property type="component" value="Chromosome 9"/>
</dbReference>
<comment type="pathway">
    <text evidence="3 18">Glycerolipid metabolism; ether lipid biosynthesis.</text>
</comment>
<dbReference type="Gene3D" id="3.30.70.3450">
    <property type="match status" value="1"/>
</dbReference>
<dbReference type="Gene3D" id="1.10.45.10">
    <property type="entry name" value="Vanillyl-alcohol Oxidase, Chain A, domain 4"/>
    <property type="match status" value="1"/>
</dbReference>
<evidence type="ECO:0000256" key="2">
    <source>
        <dbReference type="ARBA" id="ARBA00004275"/>
    </source>
</evidence>
<evidence type="ECO:0000313" key="20">
    <source>
        <dbReference type="EMBL" id="KAJ8035744.1"/>
    </source>
</evidence>
<dbReference type="AlphaFoldDB" id="A0A9Q1H790"/>
<dbReference type="Gene3D" id="3.30.43.10">
    <property type="entry name" value="Uridine Diphospho-n-acetylenolpyruvylglucosamine Reductase, domain 2"/>
    <property type="match status" value="1"/>
</dbReference>
<evidence type="ECO:0000256" key="3">
    <source>
        <dbReference type="ARBA" id="ARBA00004670"/>
    </source>
</evidence>
<evidence type="ECO:0000256" key="7">
    <source>
        <dbReference type="ARBA" id="ARBA00012385"/>
    </source>
</evidence>
<keyword evidence="21" id="KW-1185">Reference proteome</keyword>
<dbReference type="InterPro" id="IPR006094">
    <property type="entry name" value="Oxid_FAD_bind_N"/>
</dbReference>
<organism evidence="20 21">
    <name type="scientific">Holothuria leucospilota</name>
    <name type="common">Black long sea cucumber</name>
    <name type="synonym">Mertensiothuria leucospilota</name>
    <dbReference type="NCBI Taxonomy" id="206669"/>
    <lineage>
        <taxon>Eukaryota</taxon>
        <taxon>Metazoa</taxon>
        <taxon>Echinodermata</taxon>
        <taxon>Eleutherozoa</taxon>
        <taxon>Echinozoa</taxon>
        <taxon>Holothuroidea</taxon>
        <taxon>Aspidochirotacea</taxon>
        <taxon>Aspidochirotida</taxon>
        <taxon>Holothuriidae</taxon>
        <taxon>Holothuria</taxon>
    </lineage>
</organism>
<dbReference type="InterPro" id="IPR016171">
    <property type="entry name" value="Vanillyl_alc_oxidase_C-sub2"/>
</dbReference>
<evidence type="ECO:0000313" key="21">
    <source>
        <dbReference type="Proteomes" id="UP001152320"/>
    </source>
</evidence>
<evidence type="ECO:0000256" key="9">
    <source>
        <dbReference type="ARBA" id="ARBA00022630"/>
    </source>
</evidence>
<dbReference type="GO" id="GO:0005777">
    <property type="term" value="C:peroxisome"/>
    <property type="evidence" value="ECO:0007669"/>
    <property type="project" value="UniProtKB-SubCell"/>
</dbReference>
<comment type="caution">
    <text evidence="20">The sequence shown here is derived from an EMBL/GenBank/DDBJ whole genome shotgun (WGS) entry which is preliminary data.</text>
</comment>
<gene>
    <name evidence="20" type="ORF">HOLleu_19515</name>
</gene>
<evidence type="ECO:0000256" key="6">
    <source>
        <dbReference type="ARBA" id="ARBA00011738"/>
    </source>
</evidence>
<dbReference type="OrthoDB" id="7786253at2759"/>
<comment type="pathway">
    <text evidence="4">Lipid metabolism.</text>
</comment>
<evidence type="ECO:0000256" key="16">
    <source>
        <dbReference type="PIRSR" id="PIRSR625650-3"/>
    </source>
</evidence>
<dbReference type="InterPro" id="IPR016164">
    <property type="entry name" value="FAD-linked_Oxase-like_C"/>
</dbReference>
<dbReference type="InterPro" id="IPR025650">
    <property type="entry name" value="Alkyl-DHAP_Synthase"/>
</dbReference>
<evidence type="ECO:0000256" key="8">
    <source>
        <dbReference type="ARBA" id="ARBA00022516"/>
    </source>
</evidence>
<accession>A0A9Q1H790</accession>
<comment type="function">
    <text evidence="18">Catalyzes the exchange of an acyl for a long-chain alkyl group and the formation of the ether bond in the biosynthesis of ether phospholipids.</text>
</comment>
<comment type="catalytic activity">
    <reaction evidence="18">
        <text>a long chain fatty alcohol + a 1-acylglycerone 3-phosphate = a 1-O-alkylglycerone 3-phosphate + a long-chain fatty acid + H(+)</text>
        <dbReference type="Rhea" id="RHEA:36171"/>
        <dbReference type="ChEBI" id="CHEBI:15378"/>
        <dbReference type="ChEBI" id="CHEBI:17135"/>
        <dbReference type="ChEBI" id="CHEBI:57534"/>
        <dbReference type="ChEBI" id="CHEBI:57560"/>
        <dbReference type="ChEBI" id="CHEBI:73315"/>
        <dbReference type="EC" id="2.5.1.26"/>
    </reaction>
</comment>
<evidence type="ECO:0000256" key="18">
    <source>
        <dbReference type="RuleBase" id="RU363113"/>
    </source>
</evidence>
<evidence type="ECO:0000256" key="11">
    <source>
        <dbReference type="ARBA" id="ARBA00022827"/>
    </source>
</evidence>
<keyword evidence="8 18" id="KW-0444">Lipid biosynthesis</keyword>
<feature type="domain" description="FAD-binding PCMH-type" evidence="19">
    <location>
        <begin position="171"/>
        <end position="359"/>
    </location>
</feature>
<dbReference type="EC" id="2.5.1.26" evidence="7 18"/>
<evidence type="ECO:0000256" key="14">
    <source>
        <dbReference type="PIRSR" id="PIRSR625650-1"/>
    </source>
</evidence>
<dbReference type="Gene3D" id="3.30.465.10">
    <property type="match status" value="1"/>
</dbReference>
<evidence type="ECO:0000256" key="13">
    <source>
        <dbReference type="ARBA" id="ARBA00023140"/>
    </source>
</evidence>
<feature type="binding site" evidence="16">
    <location>
        <begin position="203"/>
        <end position="215"/>
    </location>
    <ligand>
        <name>FAD</name>
        <dbReference type="ChEBI" id="CHEBI:57692"/>
    </ligand>
</feature>
<feature type="binding site" evidence="15">
    <location>
        <position position="490"/>
    </location>
    <ligand>
        <name>substrate</name>
    </ligand>
</feature>
<feature type="binding site" evidence="16">
    <location>
        <begin position="291"/>
        <end position="294"/>
    </location>
    <ligand>
        <name>FAD</name>
        <dbReference type="ChEBI" id="CHEBI:57692"/>
    </ligand>
</feature>
<dbReference type="PROSITE" id="PS51387">
    <property type="entry name" value="FAD_PCMH"/>
    <property type="match status" value="1"/>
</dbReference>
<dbReference type="InterPro" id="IPR016166">
    <property type="entry name" value="FAD-bd_PCMH"/>
</dbReference>
<evidence type="ECO:0000256" key="10">
    <source>
        <dbReference type="ARBA" id="ARBA00022679"/>
    </source>
</evidence>
<reference evidence="20" key="1">
    <citation type="submission" date="2021-10" db="EMBL/GenBank/DDBJ databases">
        <title>Tropical sea cucumber genome reveals ecological adaptation and Cuvierian tubules defense mechanism.</title>
        <authorList>
            <person name="Chen T."/>
        </authorList>
    </citation>
    <scope>NUCLEOTIDE SEQUENCE</scope>
    <source>
        <strain evidence="20">Nanhai2018</strain>
        <tissue evidence="20">Muscle</tissue>
    </source>
</reference>
<comment type="subcellular location">
    <subcellularLocation>
        <location evidence="2 18">Peroxisome</location>
    </subcellularLocation>
</comment>
<dbReference type="GO" id="GO:0008610">
    <property type="term" value="P:lipid biosynthetic process"/>
    <property type="evidence" value="ECO:0007669"/>
    <property type="project" value="InterPro"/>
</dbReference>
<keyword evidence="11 16" id="KW-0274">FAD</keyword>
<dbReference type="EMBL" id="JAIZAY010000009">
    <property type="protein sequence ID" value="KAJ8035744.1"/>
    <property type="molecule type" value="Genomic_DNA"/>
</dbReference>
<evidence type="ECO:0000256" key="17">
    <source>
        <dbReference type="PIRSR" id="PIRSR625650-4"/>
    </source>
</evidence>
<evidence type="ECO:0000256" key="1">
    <source>
        <dbReference type="ARBA" id="ARBA00001974"/>
    </source>
</evidence>
<keyword evidence="9 18" id="KW-0285">Flavoprotein</keyword>
<proteinExistence type="inferred from homology"/>
<dbReference type="InterPro" id="IPR016169">
    <property type="entry name" value="FAD-bd_PCMH_sub2"/>
</dbReference>
<dbReference type="InterPro" id="IPR016167">
    <property type="entry name" value="FAD-bd_PCMH_sub1"/>
</dbReference>
<evidence type="ECO:0000256" key="4">
    <source>
        <dbReference type="ARBA" id="ARBA00005189"/>
    </source>
</evidence>
<evidence type="ECO:0000256" key="15">
    <source>
        <dbReference type="PIRSR" id="PIRSR625650-2"/>
    </source>
</evidence>
<name>A0A9Q1H790_HOLLE</name>
<keyword evidence="10 18" id="KW-0808">Transferase</keyword>
<feature type="binding site" evidence="16">
    <location>
        <begin position="343"/>
        <end position="349"/>
    </location>
    <ligand>
        <name>FAD</name>
        <dbReference type="ChEBI" id="CHEBI:57692"/>
    </ligand>
</feature>
<dbReference type="FunFam" id="3.30.43.10:FF:000003">
    <property type="entry name" value="Alkylglycerone-phosphate synthase"/>
    <property type="match status" value="1"/>
</dbReference>
<dbReference type="GO" id="GO:0008609">
    <property type="term" value="F:alkylglycerone-phosphate synthase activity"/>
    <property type="evidence" value="ECO:0007669"/>
    <property type="project" value="UniProtKB-EC"/>
</dbReference>
<dbReference type="InterPro" id="IPR004113">
    <property type="entry name" value="FAD-bd_oxidored_4_C"/>
</dbReference>